<keyword evidence="1" id="KW-0732">Signal</keyword>
<proteinExistence type="predicted"/>
<dbReference type="NCBIfam" id="TIGR04131">
    <property type="entry name" value="Bac_Flav_CTERM"/>
    <property type="match status" value="1"/>
</dbReference>
<keyword evidence="3" id="KW-1185">Reference proteome</keyword>
<dbReference type="EMBL" id="JBHUMD010000005">
    <property type="protein sequence ID" value="MFD2601370.1"/>
    <property type="molecule type" value="Genomic_DNA"/>
</dbReference>
<name>A0ABW5NR99_9FLAO</name>
<gene>
    <name evidence="2" type="ORF">ACFSR3_04820</name>
</gene>
<organism evidence="2 3">
    <name type="scientific">Flavobacterium suzhouense</name>
    <dbReference type="NCBI Taxonomy" id="1529638"/>
    <lineage>
        <taxon>Bacteria</taxon>
        <taxon>Pseudomonadati</taxon>
        <taxon>Bacteroidota</taxon>
        <taxon>Flavobacteriia</taxon>
        <taxon>Flavobacteriales</taxon>
        <taxon>Flavobacteriaceae</taxon>
        <taxon>Flavobacterium</taxon>
    </lineage>
</organism>
<accession>A0ABW5NR99</accession>
<sequence length="1107" mass="121431">MKLLSFTGDCCFKSYKSLCCFLFVFLAFSVSAYAQLEDFDIEITVSDETCNGNGSMLFIINNATPGSSFEYTVYKLPDQTNPISISSANTLGSLAEGDYKVVAVQSLGQESNTEIAQATIVKIPAPLDFYVSATNQACVEGANMIVTVTEGTGVLYEITSGPVVRPAQNSNVFEGLPAGIYIVRVFNECGNADVTTYTLAASPGPPAISAPEYNSDVNGDCDTVTVINTISYGEGISITYPLTIEYTFTPSNGEPPTVFEQTFESGDAIELSLSQTFSVGDSEYSYTLKITDGCNSEYTSDAMSLNPEASISHVPNIILPCGEHYLTISVANFVPPFTINFTDSPEGFDPTAFNNTHPGPFNENGAIIYGDPETAVPEGEYTVEIIDHCGNTMSYEFEIKDEIVEPSAGGSNNGCYSEFGRIAVAVPDRKIVSAFVIEAPDDYEASNTLPKDVSANINNNGNLILTNIPKGEYKLKITDECGKEYEVTVLIPDFEEKDFLASSVSSCVENSGGIRVSSGNGKLVSLTMTDAPAEFEQTLPFDVSNYIDNTGIFFMDGLPAGTYTFMGVDICGIERTVSVNVKDSSSAGNAVTFVRNCGNYDLSLTDNVTNNLGDPPTYWLQKLIDPQTNIWGHPVTGVVFTEGSEPTTNNSISLVNGQTLTALEYEGMFRVIKYFENYVSPQNIKSCFGALSTFEYTDGVNVKSVYNLSCYQNSNDIYVDATGFAPLHYSIINKDDVPFFLDNGNNNIFSGLDPGKYEFLVEDACGFVGKIEVDIRQLPELTNAHDPGDMVLCVDTTDSMISEFDLQTQTPLILENQPAAIYTVTYYLSEEDAENGINAIPTLHTNTANPETIYARLIHNHIPLCHDVVSFQLRLSEYPEIKMKKDYILCSDDNSVTVSADPGYNSYEWSTGETTRTVKITQPGSYWVKIGNEYDGIVCAEEATITVIPSGPPDTWSLDIKDWTENQNSIIINASGPGSYEYSLDNDIYQDNPYFNGLKPGVYTIYIRDKNGCGVVSEELVLLNYPKFFTPNGDGINEKWRLEYSWFEPEARIFIYDRYGKLLSGFTPTDAGWDGTFNGRPLPATDYWFVVIRKDGKVHKGHFSMIR</sequence>
<dbReference type="InterPro" id="IPR026341">
    <property type="entry name" value="T9SS_type_B"/>
</dbReference>
<evidence type="ECO:0000313" key="2">
    <source>
        <dbReference type="EMBL" id="MFD2601370.1"/>
    </source>
</evidence>
<feature type="chain" id="PRO_5046991574" evidence="1">
    <location>
        <begin position="35"/>
        <end position="1107"/>
    </location>
</feature>
<reference evidence="3" key="1">
    <citation type="journal article" date="2019" name="Int. J. Syst. Evol. Microbiol.">
        <title>The Global Catalogue of Microorganisms (GCM) 10K type strain sequencing project: providing services to taxonomists for standard genome sequencing and annotation.</title>
        <authorList>
            <consortium name="The Broad Institute Genomics Platform"/>
            <consortium name="The Broad Institute Genome Sequencing Center for Infectious Disease"/>
            <person name="Wu L."/>
            <person name="Ma J."/>
        </authorList>
    </citation>
    <scope>NUCLEOTIDE SEQUENCE [LARGE SCALE GENOMIC DNA]</scope>
    <source>
        <strain evidence="3">KCTC 42107</strain>
    </source>
</reference>
<feature type="signal peptide" evidence="1">
    <location>
        <begin position="1"/>
        <end position="34"/>
    </location>
</feature>
<evidence type="ECO:0000313" key="3">
    <source>
        <dbReference type="Proteomes" id="UP001597480"/>
    </source>
</evidence>
<dbReference type="Proteomes" id="UP001597480">
    <property type="component" value="Unassembled WGS sequence"/>
</dbReference>
<dbReference type="Pfam" id="PF13585">
    <property type="entry name" value="CHU_C"/>
    <property type="match status" value="1"/>
</dbReference>
<comment type="caution">
    <text evidence="2">The sequence shown here is derived from an EMBL/GenBank/DDBJ whole genome shotgun (WGS) entry which is preliminary data.</text>
</comment>
<protein>
    <submittedName>
        <fullName evidence="2">T9SS type B sorting domain-containing protein</fullName>
    </submittedName>
</protein>
<dbReference type="RefSeq" id="WP_379819952.1">
    <property type="nucleotide sequence ID" value="NZ_JBHUMD010000005.1"/>
</dbReference>
<evidence type="ECO:0000256" key="1">
    <source>
        <dbReference type="SAM" id="SignalP"/>
    </source>
</evidence>